<feature type="transmembrane region" description="Helical" evidence="5">
    <location>
        <begin position="430"/>
        <end position="456"/>
    </location>
</feature>
<evidence type="ECO:0000256" key="1">
    <source>
        <dbReference type="ARBA" id="ARBA00004141"/>
    </source>
</evidence>
<keyword evidence="7" id="KW-1185">Reference proteome</keyword>
<dbReference type="PANTHER" id="PTHR23507">
    <property type="entry name" value="ZGC:174356"/>
    <property type="match status" value="1"/>
</dbReference>
<evidence type="ECO:0000313" key="6">
    <source>
        <dbReference type="EMBL" id="VDD74238.1"/>
    </source>
</evidence>
<organism evidence="6 7">
    <name type="scientific">Mesocestoides corti</name>
    <name type="common">Flatworm</name>
    <dbReference type="NCBI Taxonomy" id="53468"/>
    <lineage>
        <taxon>Eukaryota</taxon>
        <taxon>Metazoa</taxon>
        <taxon>Spiralia</taxon>
        <taxon>Lophotrochozoa</taxon>
        <taxon>Platyhelminthes</taxon>
        <taxon>Cestoda</taxon>
        <taxon>Eucestoda</taxon>
        <taxon>Cyclophyllidea</taxon>
        <taxon>Mesocestoididae</taxon>
        <taxon>Mesocestoides</taxon>
    </lineage>
</organism>
<dbReference type="Gene3D" id="1.20.1250.20">
    <property type="entry name" value="MFS general substrate transporter like domains"/>
    <property type="match status" value="1"/>
</dbReference>
<dbReference type="OrthoDB" id="2261376at2759"/>
<feature type="transmembrane region" description="Helical" evidence="5">
    <location>
        <begin position="497"/>
        <end position="518"/>
    </location>
</feature>
<dbReference type="Proteomes" id="UP000267029">
    <property type="component" value="Unassembled WGS sequence"/>
</dbReference>
<dbReference type="GO" id="GO:0022857">
    <property type="term" value="F:transmembrane transporter activity"/>
    <property type="evidence" value="ECO:0007669"/>
    <property type="project" value="TreeGrafter"/>
</dbReference>
<feature type="transmembrane region" description="Helical" evidence="5">
    <location>
        <begin position="40"/>
        <end position="63"/>
    </location>
</feature>
<comment type="subcellular location">
    <subcellularLocation>
        <location evidence="1">Membrane</location>
        <topology evidence="1">Multi-pass membrane protein</topology>
    </subcellularLocation>
</comment>
<protein>
    <recommendedName>
        <fullName evidence="8">Major facilitator superfamily (MFS) profile domain-containing protein</fullName>
    </recommendedName>
</protein>
<dbReference type="InterPro" id="IPR036259">
    <property type="entry name" value="MFS_trans_sf"/>
</dbReference>
<name>A0A3P6H835_MESCO</name>
<accession>A0A3P6H835</accession>
<keyword evidence="3 5" id="KW-1133">Transmembrane helix</keyword>
<evidence type="ECO:0000256" key="2">
    <source>
        <dbReference type="ARBA" id="ARBA00022692"/>
    </source>
</evidence>
<dbReference type="PANTHER" id="PTHR23507:SF1">
    <property type="entry name" value="FI18259P1-RELATED"/>
    <property type="match status" value="1"/>
</dbReference>
<feature type="transmembrane region" description="Helical" evidence="5">
    <location>
        <begin position="75"/>
        <end position="94"/>
    </location>
</feature>
<dbReference type="EMBL" id="UXSR01000018">
    <property type="protein sequence ID" value="VDD74238.1"/>
    <property type="molecule type" value="Genomic_DNA"/>
</dbReference>
<evidence type="ECO:0000256" key="4">
    <source>
        <dbReference type="ARBA" id="ARBA00023136"/>
    </source>
</evidence>
<feature type="transmembrane region" description="Helical" evidence="5">
    <location>
        <begin position="399"/>
        <end position="418"/>
    </location>
</feature>
<evidence type="ECO:0008006" key="8">
    <source>
        <dbReference type="Google" id="ProtNLM"/>
    </source>
</evidence>
<keyword evidence="2 5" id="KW-0812">Transmembrane</keyword>
<evidence type="ECO:0000313" key="7">
    <source>
        <dbReference type="Proteomes" id="UP000267029"/>
    </source>
</evidence>
<dbReference type="SUPFAM" id="SSF103473">
    <property type="entry name" value="MFS general substrate transporter"/>
    <property type="match status" value="2"/>
</dbReference>
<feature type="transmembrane region" description="Helical" evidence="5">
    <location>
        <begin position="100"/>
        <end position="124"/>
    </location>
</feature>
<proteinExistence type="predicted"/>
<dbReference type="AlphaFoldDB" id="A0A3P6H835"/>
<reference evidence="6 7" key="1">
    <citation type="submission" date="2018-10" db="EMBL/GenBank/DDBJ databases">
        <authorList>
            <consortium name="Pathogen Informatics"/>
        </authorList>
    </citation>
    <scope>NUCLEOTIDE SEQUENCE [LARGE SCALE GENOMIC DNA]</scope>
</reference>
<sequence>MWHIKGCLYVPLGVISTSRRPRFDGMDKTARERWVQAQSAYVAMAMSLVSGIVGLFTIIPLGFVSDKYGRKCGLVIAYVGFAIDALLNALVMLLHLPLWVLIVATLPSSILGNGVFGILTQLYVCITDLTEEKSEVIEKKLSVNLQSLTNDSSALSEKRRRTTSIFEIREPKSVATVHSSMTSARLSIIALFEGCLGITSSAGTMIMGPVIEKFGFSLSGWLIIIVTAINLVNALLLPNTRALWSNRPIASGDNAEAKHGLLSGSSGETNEPPSHATRQPKRSCCLALKEAFSFVTVPILIGTVANLLCCLIAMTDVPVLNLYFIGEPFLMSIAQVGLVVGLRGIGTSVISGLFVLFNMFVFQPKLAAPPSPLQQHGSPETVDTVTIQKEAKMNDARKMMLYILGAVLLAMSACRFLYGISSNFPKPTCFILLFAGRSSVTLNAFQFYGPLIRALLSSLVECEAQGRLYALIGFADALGSFIGLTALPALFALTVSINVGLVFHVSAVTLSIAFVLIARLDRVKLLLGCKNAQGVKGFRWLGAAPHPLKCGVHDALVDSLGRRARRGVFMRKIRAQQMSPCWGRRTTAVGHPSSPLDGLRVHFCATSLGP</sequence>
<feature type="transmembrane region" description="Helical" evidence="5">
    <location>
        <begin position="188"/>
        <end position="208"/>
    </location>
</feature>
<keyword evidence="4 5" id="KW-0472">Membrane</keyword>
<feature type="transmembrane region" description="Helical" evidence="5">
    <location>
        <begin position="468"/>
        <end position="491"/>
    </location>
</feature>
<evidence type="ECO:0000256" key="3">
    <source>
        <dbReference type="ARBA" id="ARBA00022989"/>
    </source>
</evidence>
<feature type="transmembrane region" description="Helical" evidence="5">
    <location>
        <begin position="214"/>
        <end position="237"/>
    </location>
</feature>
<gene>
    <name evidence="6" type="ORF">MCOS_LOCUS241</name>
</gene>
<evidence type="ECO:0000256" key="5">
    <source>
        <dbReference type="SAM" id="Phobius"/>
    </source>
</evidence>
<feature type="transmembrane region" description="Helical" evidence="5">
    <location>
        <begin position="291"/>
        <end position="314"/>
    </location>
</feature>
<dbReference type="GO" id="GO:0016020">
    <property type="term" value="C:membrane"/>
    <property type="evidence" value="ECO:0007669"/>
    <property type="project" value="UniProtKB-SubCell"/>
</dbReference>
<feature type="transmembrane region" description="Helical" evidence="5">
    <location>
        <begin position="334"/>
        <end position="357"/>
    </location>
</feature>